<comment type="caution">
    <text evidence="2">The sequence shown here is derived from an EMBL/GenBank/DDBJ whole genome shotgun (WGS) entry which is preliminary data.</text>
</comment>
<feature type="signal peptide" evidence="1">
    <location>
        <begin position="1"/>
        <end position="22"/>
    </location>
</feature>
<keyword evidence="3" id="KW-1185">Reference proteome</keyword>
<organism evidence="2 3">
    <name type="scientific">Alkalimonas delamerensis</name>
    <dbReference type="NCBI Taxonomy" id="265981"/>
    <lineage>
        <taxon>Bacteria</taxon>
        <taxon>Pseudomonadati</taxon>
        <taxon>Pseudomonadota</taxon>
        <taxon>Gammaproteobacteria</taxon>
        <taxon>Alkalimonas</taxon>
    </lineage>
</organism>
<gene>
    <name evidence="2" type="ORF">Q3O59_10480</name>
</gene>
<proteinExistence type="predicted"/>
<accession>A0ABT9GRN1</accession>
<dbReference type="EMBL" id="JAUZVY010000004">
    <property type="protein sequence ID" value="MDP4529450.1"/>
    <property type="molecule type" value="Genomic_DNA"/>
</dbReference>
<protein>
    <recommendedName>
        <fullName evidence="4">Outer membrane protein beta-barrel domain-containing protein</fullName>
    </recommendedName>
</protein>
<evidence type="ECO:0000313" key="2">
    <source>
        <dbReference type="EMBL" id="MDP4529450.1"/>
    </source>
</evidence>
<sequence length="222" mass="24600">MSVLFRSLVWSSCLLLPLSLAAASSDASPTVPALSLLASSDSTPGFQARDVITPYSRYRASPIKKKQRLHGVVGVSADLLNDTLHPGGYLAAQVRFADYFTEIGVLGQRLPRAGAELPDKTRYFMTVRFTMNQPIGPYAMIGLNPLQWLDGVEDMRLDLHAQAGLSWQSSGSLLRLDAYGAMYSFESRRPYDPRESSFDRERKGEFARSTQWGAGLRLSLMF</sequence>
<dbReference type="Proteomes" id="UP001236258">
    <property type="component" value="Unassembled WGS sequence"/>
</dbReference>
<feature type="chain" id="PRO_5046981938" description="Outer membrane protein beta-barrel domain-containing protein" evidence="1">
    <location>
        <begin position="23"/>
        <end position="222"/>
    </location>
</feature>
<dbReference type="RefSeq" id="WP_305945536.1">
    <property type="nucleotide sequence ID" value="NZ_JAUZVY010000004.1"/>
</dbReference>
<reference evidence="2 3" key="1">
    <citation type="submission" date="2023-08" db="EMBL/GenBank/DDBJ databases">
        <authorList>
            <person name="Joshi A."/>
            <person name="Thite S."/>
        </authorList>
    </citation>
    <scope>NUCLEOTIDE SEQUENCE [LARGE SCALE GENOMIC DNA]</scope>
    <source>
        <strain evidence="2 3">1E1</strain>
    </source>
</reference>
<evidence type="ECO:0008006" key="4">
    <source>
        <dbReference type="Google" id="ProtNLM"/>
    </source>
</evidence>
<name>A0ABT9GRN1_9GAMM</name>
<evidence type="ECO:0000313" key="3">
    <source>
        <dbReference type="Proteomes" id="UP001236258"/>
    </source>
</evidence>
<keyword evidence="1" id="KW-0732">Signal</keyword>
<evidence type="ECO:0000256" key="1">
    <source>
        <dbReference type="SAM" id="SignalP"/>
    </source>
</evidence>